<dbReference type="EMBL" id="FOQK01000037">
    <property type="protein sequence ID" value="SFI42233.1"/>
    <property type="molecule type" value="Genomic_DNA"/>
</dbReference>
<comment type="function">
    <text evidence="5">Involved in formation and maintenance of cell shape.</text>
</comment>
<dbReference type="PANTHER" id="PTHR34138">
    <property type="entry name" value="CELL SHAPE-DETERMINING PROTEIN MREC"/>
    <property type="match status" value="1"/>
</dbReference>
<evidence type="ECO:0000256" key="8">
    <source>
        <dbReference type="SAM" id="Phobius"/>
    </source>
</evidence>
<dbReference type="RefSeq" id="WP_075445775.1">
    <property type="nucleotide sequence ID" value="NZ_FOQK01000037.1"/>
</dbReference>
<feature type="coiled-coil region" evidence="6">
    <location>
        <begin position="74"/>
        <end position="108"/>
    </location>
</feature>
<dbReference type="PIRSF" id="PIRSF038471">
    <property type="entry name" value="MreC"/>
    <property type="match status" value="1"/>
</dbReference>
<reference evidence="10 11" key="1">
    <citation type="submission" date="2016-10" db="EMBL/GenBank/DDBJ databases">
        <authorList>
            <person name="de Groot N.N."/>
        </authorList>
    </citation>
    <scope>NUCLEOTIDE SEQUENCE [LARGE SCALE GENOMIC DNA]</scope>
    <source>
        <strain evidence="10 11">Z108</strain>
    </source>
</reference>
<dbReference type="InterPro" id="IPR042175">
    <property type="entry name" value="Cell/Rod_MreC_2"/>
</dbReference>
<dbReference type="AlphaFoldDB" id="A0A1I3I333"/>
<comment type="similarity">
    <text evidence="1 5">Belongs to the MreC family.</text>
</comment>
<evidence type="ECO:0000256" key="5">
    <source>
        <dbReference type="PIRNR" id="PIRNR038471"/>
    </source>
</evidence>
<evidence type="ECO:0000313" key="10">
    <source>
        <dbReference type="EMBL" id="SFI42233.1"/>
    </source>
</evidence>
<organism evidence="10 11">
    <name type="scientific">Selenomonas ruminantium</name>
    <dbReference type="NCBI Taxonomy" id="971"/>
    <lineage>
        <taxon>Bacteria</taxon>
        <taxon>Bacillati</taxon>
        <taxon>Bacillota</taxon>
        <taxon>Negativicutes</taxon>
        <taxon>Selenomonadales</taxon>
        <taxon>Selenomonadaceae</taxon>
        <taxon>Selenomonas</taxon>
    </lineage>
</organism>
<evidence type="ECO:0000259" key="9">
    <source>
        <dbReference type="Pfam" id="PF04085"/>
    </source>
</evidence>
<keyword evidence="8" id="KW-1133">Transmembrane helix</keyword>
<keyword evidence="8" id="KW-0472">Membrane</keyword>
<evidence type="ECO:0000313" key="11">
    <source>
        <dbReference type="Proteomes" id="UP000183639"/>
    </source>
</evidence>
<dbReference type="GO" id="GO:0008360">
    <property type="term" value="P:regulation of cell shape"/>
    <property type="evidence" value="ECO:0007669"/>
    <property type="project" value="UniProtKB-KW"/>
</dbReference>
<dbReference type="Proteomes" id="UP000183639">
    <property type="component" value="Unassembled WGS sequence"/>
</dbReference>
<dbReference type="NCBIfam" id="TIGR00219">
    <property type="entry name" value="mreC"/>
    <property type="match status" value="1"/>
</dbReference>
<dbReference type="Pfam" id="PF04085">
    <property type="entry name" value="MreC"/>
    <property type="match status" value="1"/>
</dbReference>
<evidence type="ECO:0000256" key="4">
    <source>
        <dbReference type="ARBA" id="ARBA00032089"/>
    </source>
</evidence>
<protein>
    <recommendedName>
        <fullName evidence="2 5">Cell shape-determining protein MreC</fullName>
    </recommendedName>
    <alternativeName>
        <fullName evidence="4 5">Cell shape protein MreC</fullName>
    </alternativeName>
</protein>
<keyword evidence="6" id="KW-0175">Coiled coil</keyword>
<dbReference type="Gene3D" id="2.40.10.350">
    <property type="entry name" value="Rod shape-determining protein MreC, domain 2"/>
    <property type="match status" value="1"/>
</dbReference>
<evidence type="ECO:0000256" key="2">
    <source>
        <dbReference type="ARBA" id="ARBA00013855"/>
    </source>
</evidence>
<name>A0A1I3I333_SELRU</name>
<feature type="region of interest" description="Disordered" evidence="7">
    <location>
        <begin position="278"/>
        <end position="316"/>
    </location>
</feature>
<dbReference type="InterPro" id="IPR007221">
    <property type="entry name" value="MreC"/>
</dbReference>
<keyword evidence="3 5" id="KW-0133">Cell shape</keyword>
<accession>A0A1I3I333</accession>
<evidence type="ECO:0000256" key="3">
    <source>
        <dbReference type="ARBA" id="ARBA00022960"/>
    </source>
</evidence>
<gene>
    <name evidence="10" type="ORF">SAMN04487861_13711</name>
</gene>
<dbReference type="Gene3D" id="2.40.10.340">
    <property type="entry name" value="Rod shape-determining protein MreC, domain 1"/>
    <property type="match status" value="1"/>
</dbReference>
<evidence type="ECO:0000256" key="7">
    <source>
        <dbReference type="SAM" id="MobiDB-lite"/>
    </source>
</evidence>
<evidence type="ECO:0000256" key="6">
    <source>
        <dbReference type="SAM" id="Coils"/>
    </source>
</evidence>
<proteinExistence type="inferred from homology"/>
<dbReference type="PANTHER" id="PTHR34138:SF1">
    <property type="entry name" value="CELL SHAPE-DETERMINING PROTEIN MREC"/>
    <property type="match status" value="1"/>
</dbReference>
<sequence>MSNRVRKDKDSHRKLWAVLFVIVSLFCIIFFAARGRFQAPVSSKAALLVLSPFQQAVSWVGSQVSHVTGSIWEIVTVHEQNKMLRNEVEQLRVQNLEASEALAENERLRTLLGYRQMMTQFDMVGARVIGRDSATWSSVIIIDRGQKDGVNTDMTVVTEKGLVGHILEAGWNTSKVQLILDPRSSVGTIVQRAESRVAGIVQGDLDNPTMPQMVNIPKNADVVEGDVIVTSGFGGTYPKGIVVGLVSSLQNDSGGLLKVGLLEPAVDFQKLEDVMVITESREAPPEPIKPPAQTPGTETDPAAQAAAAKAAEENPQ</sequence>
<keyword evidence="8" id="KW-0812">Transmembrane</keyword>
<dbReference type="GO" id="GO:0005886">
    <property type="term" value="C:plasma membrane"/>
    <property type="evidence" value="ECO:0007669"/>
    <property type="project" value="TreeGrafter"/>
</dbReference>
<evidence type="ECO:0000256" key="1">
    <source>
        <dbReference type="ARBA" id="ARBA00009369"/>
    </source>
</evidence>
<feature type="domain" description="Rod shape-determining protein MreC beta-barrel core" evidence="9">
    <location>
        <begin position="128"/>
        <end position="277"/>
    </location>
</feature>
<dbReference type="InterPro" id="IPR042177">
    <property type="entry name" value="Cell/Rod_1"/>
</dbReference>
<feature type="transmembrane region" description="Helical" evidence="8">
    <location>
        <begin position="15"/>
        <end position="33"/>
    </location>
</feature>
<dbReference type="OrthoDB" id="9792313at2"/>
<dbReference type="InterPro" id="IPR055342">
    <property type="entry name" value="MreC_beta-barrel_core"/>
</dbReference>